<evidence type="ECO:0000256" key="5">
    <source>
        <dbReference type="SAM" id="Phobius"/>
    </source>
</evidence>
<protein>
    <submittedName>
        <fullName evidence="7">Sensor histidine kinase YpdA</fullName>
        <ecNumber evidence="7">2.7.13.3</ecNumber>
    </submittedName>
</protein>
<evidence type="ECO:0000256" key="2">
    <source>
        <dbReference type="ARBA" id="ARBA00022553"/>
    </source>
</evidence>
<keyword evidence="2" id="KW-0597">Phosphoprotein</keyword>
<dbReference type="InterPro" id="IPR003594">
    <property type="entry name" value="HATPase_dom"/>
</dbReference>
<dbReference type="PROSITE" id="PS50885">
    <property type="entry name" value="HAMP"/>
    <property type="match status" value="1"/>
</dbReference>
<evidence type="ECO:0000313" key="7">
    <source>
        <dbReference type="EMBL" id="TLD00335.1"/>
    </source>
</evidence>
<dbReference type="InterPro" id="IPR036890">
    <property type="entry name" value="HATPase_C_sf"/>
</dbReference>
<feature type="transmembrane region" description="Helical" evidence="5">
    <location>
        <begin position="9"/>
        <end position="27"/>
    </location>
</feature>
<keyword evidence="8" id="KW-1185">Reference proteome</keyword>
<dbReference type="EMBL" id="QGQD01000056">
    <property type="protein sequence ID" value="TLD00335.1"/>
    <property type="molecule type" value="Genomic_DNA"/>
</dbReference>
<dbReference type="OrthoDB" id="370211at2"/>
<dbReference type="InterPro" id="IPR050640">
    <property type="entry name" value="Bact_2-comp_sensor_kinase"/>
</dbReference>
<dbReference type="Pfam" id="PF02518">
    <property type="entry name" value="HATPase_c"/>
    <property type="match status" value="1"/>
</dbReference>
<dbReference type="Gene3D" id="3.30.565.10">
    <property type="entry name" value="Histidine kinase-like ATPase, C-terminal domain"/>
    <property type="match status" value="1"/>
</dbReference>
<organism evidence="7 8">
    <name type="scientific">Robinsoniella peoriensis</name>
    <dbReference type="NCBI Taxonomy" id="180332"/>
    <lineage>
        <taxon>Bacteria</taxon>
        <taxon>Bacillati</taxon>
        <taxon>Bacillota</taxon>
        <taxon>Clostridia</taxon>
        <taxon>Lachnospirales</taxon>
        <taxon>Lachnospiraceae</taxon>
        <taxon>Robinsoniella</taxon>
    </lineage>
</organism>
<feature type="transmembrane region" description="Helical" evidence="5">
    <location>
        <begin position="285"/>
        <end position="307"/>
    </location>
</feature>
<dbReference type="PANTHER" id="PTHR34220:SF7">
    <property type="entry name" value="SENSOR HISTIDINE KINASE YPDA"/>
    <property type="match status" value="1"/>
</dbReference>
<dbReference type="InterPro" id="IPR010559">
    <property type="entry name" value="Sig_transdc_His_kin_internal"/>
</dbReference>
<evidence type="ECO:0000313" key="8">
    <source>
        <dbReference type="Proteomes" id="UP000306509"/>
    </source>
</evidence>
<dbReference type="STRING" id="180332.GCA_000797495_05820"/>
<dbReference type="Proteomes" id="UP000306509">
    <property type="component" value="Unassembled WGS sequence"/>
</dbReference>
<keyword evidence="5" id="KW-0812">Transmembrane</keyword>
<comment type="subcellular location">
    <subcellularLocation>
        <location evidence="1">Membrane</location>
    </subcellularLocation>
</comment>
<dbReference type="Gene3D" id="6.10.340.10">
    <property type="match status" value="1"/>
</dbReference>
<dbReference type="SMART" id="SM00304">
    <property type="entry name" value="HAMP"/>
    <property type="match status" value="1"/>
</dbReference>
<evidence type="ECO:0000259" key="6">
    <source>
        <dbReference type="PROSITE" id="PS50885"/>
    </source>
</evidence>
<dbReference type="EC" id="2.7.13.3" evidence="7"/>
<dbReference type="AlphaFoldDB" id="A0A4U8Q641"/>
<dbReference type="GO" id="GO:0016020">
    <property type="term" value="C:membrane"/>
    <property type="evidence" value="ECO:0007669"/>
    <property type="project" value="UniProtKB-SubCell"/>
</dbReference>
<comment type="caution">
    <text evidence="7">The sequence shown here is derived from an EMBL/GenBank/DDBJ whole genome shotgun (WGS) entry which is preliminary data.</text>
</comment>
<keyword evidence="3 7" id="KW-0808">Transferase</keyword>
<feature type="domain" description="HAMP" evidence="6">
    <location>
        <begin position="310"/>
        <end position="365"/>
    </location>
</feature>
<evidence type="ECO:0000256" key="1">
    <source>
        <dbReference type="ARBA" id="ARBA00004370"/>
    </source>
</evidence>
<dbReference type="Pfam" id="PF06580">
    <property type="entry name" value="His_kinase"/>
    <property type="match status" value="1"/>
</dbReference>
<dbReference type="SUPFAM" id="SSF55874">
    <property type="entry name" value="ATPase domain of HSP90 chaperone/DNA topoisomerase II/histidine kinase"/>
    <property type="match status" value="1"/>
</dbReference>
<gene>
    <name evidence="7" type="primary">ypdA_20</name>
    <name evidence="7" type="ORF">DSM106044_02821</name>
</gene>
<proteinExistence type="predicted"/>
<evidence type="ECO:0000256" key="4">
    <source>
        <dbReference type="ARBA" id="ARBA00022777"/>
    </source>
</evidence>
<reference evidence="7 8" key="1">
    <citation type="journal article" date="2019" name="Anaerobe">
        <title>Detection of Robinsoniella peoriensis in multiple bone samples of a trauma patient.</title>
        <authorList>
            <person name="Schrottner P."/>
            <person name="Hartwich K."/>
            <person name="Bunk B."/>
            <person name="Schober I."/>
            <person name="Helbig S."/>
            <person name="Rudolph W.W."/>
            <person name="Gunzer F."/>
        </authorList>
    </citation>
    <scope>NUCLEOTIDE SEQUENCE [LARGE SCALE GENOMIC DNA]</scope>
    <source>
        <strain evidence="7 8">DSM 106044</strain>
    </source>
</reference>
<name>A0A4U8Q641_9FIRM</name>
<sequence length="590" mass="68103">MKFQTKMRTVYAILGILTAIVAGYIYYSISMEKIKEREMQNLSISVRQLSQQYDELIQSMKDVSYYLLSDADTLTAITTISTMERSERTERYFLNSEDTILSQENNDYISKKFYRVVFCNDNCEPIANHNMDDRKIRRHLDYKKMPWYERAKDNQDTFTILGMHPDTWGDKDNLKVLSVVKAIQGRNMGYIEVQMSLEDVRNKLQLGDTDLNVCLLDDKGEVIYQNGDVDLDFCRSLLQRDNIPADTFKGSQGARYLAVGEYNVDAGTTVMVYKNSSVIQEDSSYVVYMSFFLIGGMLLFSLLYVTVSTRHLTKPMIRLQEAFQNTSLETLTQSMDLDLKDGNDEFRKMGQVYEDMRSRLHTAIQREKQLSTLQLQTQFDVLQAQVNPHFIYNVLNVISGRGSLNDDEVICDICDELAGMLRYSTDTKEKYATLKAEITYLELYFSLLKYRYKHKLEYTLELDKTVENQILPKLVIQQLVENSINHGFQNISGIMRISVSSYKDESRWYIRVSDNGEGFSPGVKRDLDDKMNQLKEDLADNFQNVEMRIGGMGLLNTFARLYLLNGDDLVFRIQNKEEGGAEIIIGAALK</sequence>
<dbReference type="PANTHER" id="PTHR34220">
    <property type="entry name" value="SENSOR HISTIDINE KINASE YPDA"/>
    <property type="match status" value="1"/>
</dbReference>
<keyword evidence="5" id="KW-1133">Transmembrane helix</keyword>
<accession>A0A4U8Q641</accession>
<dbReference type="RefSeq" id="WP_070042717.1">
    <property type="nucleotide sequence ID" value="NZ_CABMJZ010000123.1"/>
</dbReference>
<evidence type="ECO:0000256" key="3">
    <source>
        <dbReference type="ARBA" id="ARBA00022679"/>
    </source>
</evidence>
<keyword evidence="5" id="KW-0472">Membrane</keyword>
<dbReference type="InterPro" id="IPR003660">
    <property type="entry name" value="HAMP_dom"/>
</dbReference>
<keyword evidence="4 7" id="KW-0418">Kinase</keyword>
<dbReference type="GO" id="GO:0000155">
    <property type="term" value="F:phosphorelay sensor kinase activity"/>
    <property type="evidence" value="ECO:0007669"/>
    <property type="project" value="InterPro"/>
</dbReference>